<evidence type="ECO:0000256" key="3">
    <source>
        <dbReference type="ARBA" id="ARBA00004496"/>
    </source>
</evidence>
<feature type="binding site" evidence="16">
    <location>
        <position position="176"/>
    </location>
    <ligand>
        <name>substrate</name>
    </ligand>
</feature>
<dbReference type="UniPathway" id="UPA00241">
    <property type="reaction ID" value="UER00352"/>
</dbReference>
<feature type="binding site" evidence="16">
    <location>
        <begin position="99"/>
        <end position="102"/>
    </location>
    <ligand>
        <name>substrate</name>
    </ligand>
</feature>
<evidence type="ECO:0000256" key="16">
    <source>
        <dbReference type="HAMAP-Rule" id="MF_01274"/>
    </source>
</evidence>
<dbReference type="HAMAP" id="MF_01274">
    <property type="entry name" value="Pantothen_kinase_3"/>
    <property type="match status" value="1"/>
</dbReference>
<keyword evidence="10 16" id="KW-0418">Kinase</keyword>
<dbReference type="CDD" id="cd24015">
    <property type="entry name" value="ASKHA_NBD_PanK-III"/>
    <property type="match status" value="1"/>
</dbReference>
<evidence type="ECO:0000256" key="1">
    <source>
        <dbReference type="ARBA" id="ARBA00001206"/>
    </source>
</evidence>
<sequence length="248" mass="27294">MLLCIKIGNSTINLAFFQNPDASDFTLSSFETKEALKCKNKLKNLSLKNEMDCIVCSVVPEVAKEFSAILESLCKKIIFLNYKTYTGLTLKLYHPETFGVDRLACAVAAYENFRDNLAVIDAGTATTITVVTKKGEIIGGSIMPGINTMNIALSEKTACLPVVDINKTVVALGKDTHSAILSGIVLGTVRGIEGILQEIEKETNLKLITVLTGGYSELLSQYMKRKYFINKHLVIEGMRLVYLKNIKN</sequence>
<comment type="pathway">
    <text evidence="4 16">Cofactor biosynthesis; coenzyme A biosynthesis; CoA from (R)-pantothenate: step 1/5.</text>
</comment>
<keyword evidence="13 16" id="KW-0173">Coenzyme A biosynthesis</keyword>
<comment type="caution">
    <text evidence="17">The sequence shown here is derived from an EMBL/GenBank/DDBJ whole genome shotgun (WGS) entry which is preliminary data.</text>
</comment>
<dbReference type="GO" id="GO:0005524">
    <property type="term" value="F:ATP binding"/>
    <property type="evidence" value="ECO:0007669"/>
    <property type="project" value="UniProtKB-UniRule"/>
</dbReference>
<dbReference type="Pfam" id="PF03309">
    <property type="entry name" value="Pan_kinase"/>
    <property type="match status" value="1"/>
</dbReference>
<evidence type="ECO:0000256" key="10">
    <source>
        <dbReference type="ARBA" id="ARBA00022777"/>
    </source>
</evidence>
<evidence type="ECO:0000256" key="14">
    <source>
        <dbReference type="ARBA" id="ARBA00038036"/>
    </source>
</evidence>
<dbReference type="AlphaFoldDB" id="A0A7C4AIX6"/>
<dbReference type="GO" id="GO:0046872">
    <property type="term" value="F:metal ion binding"/>
    <property type="evidence" value="ECO:0007669"/>
    <property type="project" value="UniProtKB-KW"/>
</dbReference>
<gene>
    <name evidence="16" type="primary">coaX</name>
    <name evidence="17" type="ORF">ENV75_01915</name>
</gene>
<keyword evidence="7 16" id="KW-0963">Cytoplasm</keyword>
<evidence type="ECO:0000256" key="13">
    <source>
        <dbReference type="ARBA" id="ARBA00022993"/>
    </source>
</evidence>
<comment type="function">
    <text evidence="16">Catalyzes the phosphorylation of pantothenate (Pan), the first step in CoA biosynthesis.</text>
</comment>
<keyword evidence="8 16" id="KW-0808">Transferase</keyword>
<evidence type="ECO:0000313" key="17">
    <source>
        <dbReference type="EMBL" id="HGG99196.1"/>
    </source>
</evidence>
<evidence type="ECO:0000256" key="9">
    <source>
        <dbReference type="ARBA" id="ARBA00022741"/>
    </source>
</evidence>
<dbReference type="EC" id="2.7.1.33" evidence="6 16"/>
<evidence type="ECO:0000256" key="8">
    <source>
        <dbReference type="ARBA" id="ARBA00022679"/>
    </source>
</evidence>
<dbReference type="NCBIfam" id="TIGR00671">
    <property type="entry name" value="baf"/>
    <property type="match status" value="1"/>
</dbReference>
<evidence type="ECO:0000256" key="7">
    <source>
        <dbReference type="ARBA" id="ARBA00022490"/>
    </source>
</evidence>
<reference evidence="17" key="1">
    <citation type="journal article" date="2020" name="mSystems">
        <title>Genome- and Community-Level Interaction Insights into Carbon Utilization and Element Cycling Functions of Hydrothermarchaeota in Hydrothermal Sediment.</title>
        <authorList>
            <person name="Zhou Z."/>
            <person name="Liu Y."/>
            <person name="Xu W."/>
            <person name="Pan J."/>
            <person name="Luo Z.H."/>
            <person name="Li M."/>
        </authorList>
    </citation>
    <scope>NUCLEOTIDE SEQUENCE [LARGE SCALE GENOMIC DNA]</scope>
    <source>
        <strain evidence="17">SpSt-788</strain>
    </source>
</reference>
<keyword evidence="12 16" id="KW-0630">Potassium</keyword>
<keyword evidence="11 16" id="KW-0067">ATP-binding</keyword>
<feature type="binding site" evidence="16">
    <location>
        <begin position="6"/>
        <end position="13"/>
    </location>
    <ligand>
        <name>ATP</name>
        <dbReference type="ChEBI" id="CHEBI:30616"/>
    </ligand>
</feature>
<evidence type="ECO:0000256" key="5">
    <source>
        <dbReference type="ARBA" id="ARBA00011738"/>
    </source>
</evidence>
<evidence type="ECO:0000256" key="12">
    <source>
        <dbReference type="ARBA" id="ARBA00022958"/>
    </source>
</evidence>
<evidence type="ECO:0000256" key="6">
    <source>
        <dbReference type="ARBA" id="ARBA00012102"/>
    </source>
</evidence>
<dbReference type="GO" id="GO:0015937">
    <property type="term" value="P:coenzyme A biosynthetic process"/>
    <property type="evidence" value="ECO:0007669"/>
    <property type="project" value="UniProtKB-UniRule"/>
</dbReference>
<feature type="binding site" evidence="16">
    <location>
        <position position="121"/>
    </location>
    <ligand>
        <name>K(+)</name>
        <dbReference type="ChEBI" id="CHEBI:29103"/>
    </ligand>
</feature>
<comment type="catalytic activity">
    <reaction evidence="1 16">
        <text>(R)-pantothenate + ATP = (R)-4'-phosphopantothenate + ADP + H(+)</text>
        <dbReference type="Rhea" id="RHEA:16373"/>
        <dbReference type="ChEBI" id="CHEBI:10986"/>
        <dbReference type="ChEBI" id="CHEBI:15378"/>
        <dbReference type="ChEBI" id="CHEBI:29032"/>
        <dbReference type="ChEBI" id="CHEBI:30616"/>
        <dbReference type="ChEBI" id="CHEBI:456216"/>
        <dbReference type="EC" id="2.7.1.33"/>
    </reaction>
</comment>
<comment type="caution">
    <text evidence="16">Lacks conserved residue(s) required for the propagation of feature annotation.</text>
</comment>
<evidence type="ECO:0000256" key="4">
    <source>
        <dbReference type="ARBA" id="ARBA00005225"/>
    </source>
</evidence>
<keyword evidence="9 16" id="KW-0547">Nucleotide-binding</keyword>
<feature type="binding site" evidence="16">
    <location>
        <position position="124"/>
    </location>
    <ligand>
        <name>ATP</name>
        <dbReference type="ChEBI" id="CHEBI:30616"/>
    </ligand>
</feature>
<name>A0A7C4AIX6_9BACT</name>
<dbReference type="Gene3D" id="3.30.420.40">
    <property type="match status" value="2"/>
</dbReference>
<comment type="cofactor">
    <cofactor evidence="2">
        <name>K(+)</name>
        <dbReference type="ChEBI" id="CHEBI:29103"/>
    </cofactor>
</comment>
<dbReference type="EMBL" id="DTHO01000017">
    <property type="protein sequence ID" value="HGG99196.1"/>
    <property type="molecule type" value="Genomic_DNA"/>
</dbReference>
<feature type="active site" description="Proton acceptor" evidence="16">
    <location>
        <position position="101"/>
    </location>
</feature>
<evidence type="ECO:0000256" key="15">
    <source>
        <dbReference type="ARBA" id="ARBA00040883"/>
    </source>
</evidence>
<evidence type="ECO:0000256" key="11">
    <source>
        <dbReference type="ARBA" id="ARBA00022840"/>
    </source>
</evidence>
<dbReference type="InterPro" id="IPR004619">
    <property type="entry name" value="Type_III_PanK"/>
</dbReference>
<comment type="cofactor">
    <cofactor evidence="16">
        <name>NH4(+)</name>
        <dbReference type="ChEBI" id="CHEBI:28938"/>
    </cofactor>
    <cofactor evidence="16">
        <name>K(+)</name>
        <dbReference type="ChEBI" id="CHEBI:29103"/>
    </cofactor>
    <text evidence="16">A monovalent cation. Ammonium or potassium.</text>
</comment>
<accession>A0A7C4AIX6</accession>
<comment type="subunit">
    <text evidence="5 16">Homodimer.</text>
</comment>
<keyword evidence="16" id="KW-0479">Metal-binding</keyword>
<protein>
    <recommendedName>
        <fullName evidence="15 16">Type III pantothenate kinase</fullName>
        <ecNumber evidence="6 16">2.7.1.33</ecNumber>
    </recommendedName>
    <alternativeName>
        <fullName evidence="16">PanK-III</fullName>
    </alternativeName>
    <alternativeName>
        <fullName evidence="16">Pantothenic acid kinase</fullName>
    </alternativeName>
</protein>
<dbReference type="InterPro" id="IPR043129">
    <property type="entry name" value="ATPase_NBD"/>
</dbReference>
<dbReference type="PANTHER" id="PTHR34265">
    <property type="entry name" value="TYPE III PANTOTHENATE KINASE"/>
    <property type="match status" value="1"/>
</dbReference>
<dbReference type="GO" id="GO:0004594">
    <property type="term" value="F:pantothenate kinase activity"/>
    <property type="evidence" value="ECO:0007669"/>
    <property type="project" value="UniProtKB-UniRule"/>
</dbReference>
<comment type="similarity">
    <text evidence="14 16">Belongs to the type III pantothenate kinase family.</text>
</comment>
<organism evidence="17">
    <name type="scientific">Thermodesulfovibrio aggregans</name>
    <dbReference type="NCBI Taxonomy" id="86166"/>
    <lineage>
        <taxon>Bacteria</taxon>
        <taxon>Pseudomonadati</taxon>
        <taxon>Nitrospirota</taxon>
        <taxon>Thermodesulfovibrionia</taxon>
        <taxon>Thermodesulfovibrionales</taxon>
        <taxon>Thermodesulfovibrionaceae</taxon>
        <taxon>Thermodesulfovibrio</taxon>
    </lineage>
</organism>
<comment type="subcellular location">
    <subcellularLocation>
        <location evidence="3 16">Cytoplasm</location>
    </subcellularLocation>
</comment>
<dbReference type="PANTHER" id="PTHR34265:SF1">
    <property type="entry name" value="TYPE III PANTOTHENATE KINASE"/>
    <property type="match status" value="1"/>
</dbReference>
<dbReference type="GO" id="GO:0005737">
    <property type="term" value="C:cytoplasm"/>
    <property type="evidence" value="ECO:0007669"/>
    <property type="project" value="UniProtKB-SubCell"/>
</dbReference>
<dbReference type="SUPFAM" id="SSF53067">
    <property type="entry name" value="Actin-like ATPase domain"/>
    <property type="match status" value="2"/>
</dbReference>
<evidence type="ECO:0000256" key="2">
    <source>
        <dbReference type="ARBA" id="ARBA00001958"/>
    </source>
</evidence>
<proteinExistence type="inferred from homology"/>